<dbReference type="InterPro" id="IPR004482">
    <property type="entry name" value="Mg_chelat-rel"/>
</dbReference>
<proteinExistence type="inferred from homology"/>
<organism evidence="5 6">
    <name type="scientific">Tepidimonas alkaliphilus</name>
    <dbReference type="NCBI Taxonomy" id="2588942"/>
    <lineage>
        <taxon>Bacteria</taxon>
        <taxon>Pseudomonadati</taxon>
        <taxon>Pseudomonadota</taxon>
        <taxon>Betaproteobacteria</taxon>
        <taxon>Burkholderiales</taxon>
        <taxon>Tepidimonas</taxon>
    </lineage>
</organism>
<dbReference type="InterPro" id="IPR025158">
    <property type="entry name" value="Mg_chelat-rel_C"/>
</dbReference>
<dbReference type="PANTHER" id="PTHR32039">
    <property type="entry name" value="MAGNESIUM-CHELATASE SUBUNIT CHLI"/>
    <property type="match status" value="1"/>
</dbReference>
<evidence type="ECO:0000313" key="5">
    <source>
        <dbReference type="EMBL" id="TSE18818.1"/>
    </source>
</evidence>
<dbReference type="GO" id="GO:0003677">
    <property type="term" value="F:DNA binding"/>
    <property type="evidence" value="ECO:0007669"/>
    <property type="project" value="InterPro"/>
</dbReference>
<dbReference type="Pfam" id="PF01078">
    <property type="entry name" value="Mg_chelatase"/>
    <property type="match status" value="1"/>
</dbReference>
<dbReference type="InterPro" id="IPR000523">
    <property type="entry name" value="Mg_chelatse_chII-like_cat_dom"/>
</dbReference>
<dbReference type="InterPro" id="IPR045006">
    <property type="entry name" value="CHLI-like"/>
</dbReference>
<keyword evidence="6" id="KW-1185">Reference proteome</keyword>
<dbReference type="SUPFAM" id="SSF52540">
    <property type="entry name" value="P-loop containing nucleoside triphosphate hydrolases"/>
    <property type="match status" value="1"/>
</dbReference>
<dbReference type="EMBL" id="VJNB01000010">
    <property type="protein sequence ID" value="TSE18818.1"/>
    <property type="molecule type" value="Genomic_DNA"/>
</dbReference>
<dbReference type="RefSeq" id="WP_143890962.1">
    <property type="nucleotide sequence ID" value="NZ_VJNB01000010.1"/>
</dbReference>
<feature type="domain" description="MCM C-terminal AAA(+) ATPase" evidence="4">
    <location>
        <begin position="306"/>
        <end position="401"/>
    </location>
</feature>
<reference evidence="5 6" key="1">
    <citation type="submission" date="2019-07" db="EMBL/GenBank/DDBJ databases">
        <title>Tepidimonas alkaliphilus YIM 72238 draft genome.</title>
        <authorList>
            <person name="Da Costa M.S."/>
            <person name="Froufe H.J.C."/>
            <person name="Egas C."/>
            <person name="Albuquerque L."/>
        </authorList>
    </citation>
    <scope>NUCLEOTIDE SEQUENCE [LARGE SCALE GENOMIC DNA]</scope>
    <source>
        <strain evidence="5 6">YIM 72238</strain>
    </source>
</reference>
<comment type="similarity">
    <text evidence="1">Belongs to the Mg-chelatase subunits D/I family. ComM subfamily.</text>
</comment>
<evidence type="ECO:0000256" key="3">
    <source>
        <dbReference type="ARBA" id="ARBA00022840"/>
    </source>
</evidence>
<sequence>MSLCVVRSRTLVGLQAVPVHVEVHLANGLPSFTLVGLADTEVKEARERVRAAVQNSGLDWPFNQRITVNLAPADVPKESGRFDLPIALGVLAASGQLDVAALQGMEFAGELSLTGALRPVRGALPAALALRTEMVHGAPPCTLVLPPQSAEEAALVPGLSVVRATHLTAVLHALGATLPAHVEVPACGWQRLPAPTPPDADPPSLDPDLADVKGQAAARRALEIAAAGGHSLLLVGPPGSGKSMLAQRLPGLLPPLDDEAALEAAAIASLAGRFRPQDWRRRPWAAPHHSASAAALVGGGSPPRPGEISLAHHGVLFLDELPEFSRAALEALREPLETGSIRLSRAQWQVEYPARFQLVAAMNPCPCGYLGSTVRACRCTPQQVQRYRARLSGPLLDRLDLQVEVPTQPPAALLAAPPGEPTAVVRARVQAARQRALQRQGCANHALQGEALLAHVQLDPAAQRLLEQAALRLGWSGRATHRTLRVARTIADLAASPTVQAIHVAEALQYRAADIGLPA</sequence>
<dbReference type="PANTHER" id="PTHR32039:SF7">
    <property type="entry name" value="COMPETENCE PROTEIN COMM"/>
    <property type="match status" value="1"/>
</dbReference>
<keyword evidence="2" id="KW-0547">Nucleotide-binding</keyword>
<dbReference type="Pfam" id="PF13541">
    <property type="entry name" value="ChlI"/>
    <property type="match status" value="1"/>
</dbReference>
<dbReference type="InterPro" id="IPR014721">
    <property type="entry name" value="Ribsml_uS5_D2-typ_fold_subgr"/>
</dbReference>
<evidence type="ECO:0000259" key="4">
    <source>
        <dbReference type="PROSITE" id="PS50051"/>
    </source>
</evidence>
<dbReference type="PRINTS" id="PR01657">
    <property type="entry name" value="MCMFAMILY"/>
</dbReference>
<dbReference type="Proteomes" id="UP000315736">
    <property type="component" value="Unassembled WGS sequence"/>
</dbReference>
<keyword evidence="3" id="KW-0067">ATP-binding</keyword>
<dbReference type="Gene3D" id="3.30.230.10">
    <property type="match status" value="1"/>
</dbReference>
<comment type="caution">
    <text evidence="5">The sequence shown here is derived from an EMBL/GenBank/DDBJ whole genome shotgun (WGS) entry which is preliminary data.</text>
</comment>
<dbReference type="SMART" id="SM00382">
    <property type="entry name" value="AAA"/>
    <property type="match status" value="1"/>
</dbReference>
<dbReference type="PROSITE" id="PS50051">
    <property type="entry name" value="MCM_2"/>
    <property type="match status" value="1"/>
</dbReference>
<dbReference type="Pfam" id="PF13335">
    <property type="entry name" value="Mg_chelatase_C"/>
    <property type="match status" value="1"/>
</dbReference>
<evidence type="ECO:0000256" key="2">
    <source>
        <dbReference type="ARBA" id="ARBA00022741"/>
    </source>
</evidence>
<dbReference type="GO" id="GO:0005524">
    <property type="term" value="F:ATP binding"/>
    <property type="evidence" value="ECO:0007669"/>
    <property type="project" value="UniProtKB-KW"/>
</dbReference>
<evidence type="ECO:0000313" key="6">
    <source>
        <dbReference type="Proteomes" id="UP000315736"/>
    </source>
</evidence>
<gene>
    <name evidence="5" type="primary">comM</name>
    <name evidence="5" type="ORF">Talka_01846</name>
</gene>
<dbReference type="NCBIfam" id="TIGR00368">
    <property type="entry name" value="YifB family Mg chelatase-like AAA ATPase"/>
    <property type="match status" value="1"/>
</dbReference>
<dbReference type="OrthoDB" id="9813147at2"/>
<dbReference type="InterPro" id="IPR001208">
    <property type="entry name" value="MCM_dom"/>
</dbReference>
<evidence type="ECO:0000256" key="1">
    <source>
        <dbReference type="ARBA" id="ARBA00006354"/>
    </source>
</evidence>
<dbReference type="InterPro" id="IPR003593">
    <property type="entry name" value="AAA+_ATPase"/>
</dbReference>
<accession>A0A554W5F3</accession>
<dbReference type="Gene3D" id="3.40.50.300">
    <property type="entry name" value="P-loop containing nucleotide triphosphate hydrolases"/>
    <property type="match status" value="1"/>
</dbReference>
<dbReference type="InterPro" id="IPR020568">
    <property type="entry name" value="Ribosomal_Su5_D2-typ_SF"/>
</dbReference>
<dbReference type="SUPFAM" id="SSF54211">
    <property type="entry name" value="Ribosomal protein S5 domain 2-like"/>
    <property type="match status" value="1"/>
</dbReference>
<protein>
    <submittedName>
        <fullName evidence="5">Competence protein ComM</fullName>
    </submittedName>
</protein>
<dbReference type="AlphaFoldDB" id="A0A554W5F3"/>
<name>A0A554W5F3_9BURK</name>
<dbReference type="InterPro" id="IPR027417">
    <property type="entry name" value="P-loop_NTPase"/>
</dbReference>